<evidence type="ECO:0000313" key="3">
    <source>
        <dbReference type="EMBL" id="PRP88299.1"/>
    </source>
</evidence>
<name>A0A2P6NWG8_9EUKA</name>
<gene>
    <name evidence="3" type="ORF">PROFUN_03408</name>
</gene>
<dbReference type="PANTHER" id="PTHR31005:SF8">
    <property type="entry name" value="DUF4139 DOMAIN-CONTAINING PROTEIN"/>
    <property type="match status" value="1"/>
</dbReference>
<dbReference type="InterPro" id="IPR025554">
    <property type="entry name" value="DUF4140"/>
</dbReference>
<dbReference type="InterPro" id="IPR037291">
    <property type="entry name" value="DUF4139"/>
</dbReference>
<dbReference type="Proteomes" id="UP000241769">
    <property type="component" value="Unassembled WGS sequence"/>
</dbReference>
<evidence type="ECO:0000313" key="4">
    <source>
        <dbReference type="Proteomes" id="UP000241769"/>
    </source>
</evidence>
<dbReference type="PANTHER" id="PTHR31005">
    <property type="entry name" value="DUF4139 DOMAIN-CONTAINING PROTEIN"/>
    <property type="match status" value="1"/>
</dbReference>
<keyword evidence="4" id="KW-1185">Reference proteome</keyword>
<comment type="caution">
    <text evidence="3">The sequence shown here is derived from an EMBL/GenBank/DDBJ whole genome shotgun (WGS) entry which is preliminary data.</text>
</comment>
<dbReference type="AlphaFoldDB" id="A0A2P6NWG8"/>
<reference evidence="3 4" key="1">
    <citation type="journal article" date="2018" name="Genome Biol. Evol.">
        <title>Multiple Roots of Fruiting Body Formation in Amoebozoa.</title>
        <authorList>
            <person name="Hillmann F."/>
            <person name="Forbes G."/>
            <person name="Novohradska S."/>
            <person name="Ferling I."/>
            <person name="Riege K."/>
            <person name="Groth M."/>
            <person name="Westermann M."/>
            <person name="Marz M."/>
            <person name="Spaller T."/>
            <person name="Winckler T."/>
            <person name="Schaap P."/>
            <person name="Glockner G."/>
        </authorList>
    </citation>
    <scope>NUCLEOTIDE SEQUENCE [LARGE SCALE GENOMIC DNA]</scope>
    <source>
        <strain evidence="3 4">Jena</strain>
    </source>
</reference>
<dbReference type="InParanoid" id="A0A2P6NWG8"/>
<evidence type="ECO:0000259" key="2">
    <source>
        <dbReference type="Pfam" id="PF13600"/>
    </source>
</evidence>
<dbReference type="Pfam" id="PF13600">
    <property type="entry name" value="DUF4140"/>
    <property type="match status" value="1"/>
</dbReference>
<evidence type="ECO:0008006" key="5">
    <source>
        <dbReference type="Google" id="ProtNLM"/>
    </source>
</evidence>
<proteinExistence type="predicted"/>
<protein>
    <recommendedName>
        <fullName evidence="5">DUF4139 domain-containing protein</fullName>
    </recommendedName>
</protein>
<dbReference type="OrthoDB" id="10068793at2759"/>
<dbReference type="InterPro" id="IPR011935">
    <property type="entry name" value="CHP02231"/>
</dbReference>
<evidence type="ECO:0000259" key="1">
    <source>
        <dbReference type="Pfam" id="PF13598"/>
    </source>
</evidence>
<organism evidence="3 4">
    <name type="scientific">Planoprotostelium fungivorum</name>
    <dbReference type="NCBI Taxonomy" id="1890364"/>
    <lineage>
        <taxon>Eukaryota</taxon>
        <taxon>Amoebozoa</taxon>
        <taxon>Evosea</taxon>
        <taxon>Variosea</taxon>
        <taxon>Cavosteliida</taxon>
        <taxon>Cavosteliaceae</taxon>
        <taxon>Planoprotostelium</taxon>
    </lineage>
</organism>
<accession>A0A2P6NWG8</accession>
<dbReference type="NCBIfam" id="TIGR02231">
    <property type="entry name" value="mucoidy inhibitor MuiA family protein"/>
    <property type="match status" value="1"/>
</dbReference>
<dbReference type="Pfam" id="PF13598">
    <property type="entry name" value="DUF4139"/>
    <property type="match status" value="1"/>
</dbReference>
<dbReference type="EMBL" id="MDYQ01000012">
    <property type="protein sequence ID" value="PRP88299.1"/>
    <property type="molecule type" value="Genomic_DNA"/>
</dbReference>
<dbReference type="STRING" id="1890364.A0A2P6NWG8"/>
<feature type="domain" description="DUF4140" evidence="2">
    <location>
        <begin position="21"/>
        <end position="117"/>
    </location>
</feature>
<feature type="domain" description="DUF4139" evidence="1">
    <location>
        <begin position="217"/>
        <end position="538"/>
    </location>
</feature>
<sequence>MEAQQQSKVKLNREDCPTTKVTVYSGSAEITRGLTTRVKPGVTKITLNGISSQFQQESVRISGASSGVTVLEVTSRTKARKEKKIQVDPERTKQMEELRAQLIQLTDEAKRIEEERDWMVDWSKQLLKPDKNSATGEQVVAEYMRFYRTATSELDARKRQNAQDQRYVQNKLNSPAPLHVSQLNEKKTSNPPSAIHTQFIFTLATDEKEESEISVLFTYMVNRATWSPSYDIRLVDETIKLSYFGVIQNNTEEDWEDALISLSSSKPTTGIHPPQLKTKNIMKKEDMPKPIIALSGCAPPLPRPTISAMVHRTAPAMQMYSALPAPVAMSITPPPSTSVNSSISSSFQISRSYSLPSDGLDHKVLIHSCITKSRLSYEIVPRMQEKAYLKASINNNTNMPLLAGPSSMFIEGSFIAKERMKLVNVDEDFVVFLGPDPSIRVTYKHLGFNSDSKGIFKKKNQLEVKTKIFVENTKKLPVEVSVYEQLPKSSDAKVIVTLSKPETGKECRITEANNIKWEQSVKRGETVTLETNYTVQWPLEMEIDQESLI</sequence>